<dbReference type="GeneID" id="3416209"/>
<evidence type="ECO:0000313" key="1">
    <source>
        <dbReference type="EMBL" id="CCK73943.1"/>
    </source>
</evidence>
<reference evidence="3 4" key="2">
    <citation type="journal article" date="2012" name="PLoS Genet.">
        <title>A Bacteriophage-Encoded J-Domain Protein Interacts with the DnaK/Hsp70 Chaperone and Stabilizes the Heat-Shock Factor ?(32) of Escherichia coli.</title>
        <authorList>
            <person name="Perrody E."/>
            <person name="Cirinesi A.M."/>
            <person name="Desplats C."/>
            <person name="Keppel F."/>
            <person name="Schwager F."/>
            <person name="Tranier S."/>
            <person name="Georgopoulos C."/>
            <person name="Genevaux P."/>
        </authorList>
    </citation>
    <scope>NUCLEOTIDE SEQUENCE [LARGE SCALE GENOMIC DNA]</scope>
    <source>
        <strain evidence="2">RB43-GVA</strain>
    </source>
</reference>
<dbReference type="SUPFAM" id="SSF54060">
    <property type="entry name" value="His-Me finger endonucleases"/>
    <property type="match status" value="1"/>
</dbReference>
<accession>K0NXT0</accession>
<evidence type="ECO:0000313" key="3">
    <source>
        <dbReference type="Proteomes" id="UP000001467"/>
    </source>
</evidence>
<protein>
    <recommendedName>
        <fullName evidence="5">HNH endonuclease</fullName>
    </recommendedName>
</protein>
<dbReference type="Gene3D" id="1.20.5.2050">
    <property type="match status" value="1"/>
</dbReference>
<dbReference type="InterPro" id="IPR016177">
    <property type="entry name" value="DNA-bd_dom_sf"/>
</dbReference>
<evidence type="ECO:0000313" key="2">
    <source>
        <dbReference type="EMBL" id="CCL97560.1"/>
    </source>
</evidence>
<dbReference type="RefSeq" id="YP_239069.1">
    <property type="nucleotide sequence ID" value="NC_007023.1"/>
</dbReference>
<dbReference type="Proteomes" id="UP000001467">
    <property type="component" value="Segment"/>
</dbReference>
<sequence length="170" mass="19667">MTELDELIDSLRIDFEAGKCFWAKKITKKTVVGEEAGSVRPDGYCRIRFKGKYYYRHRVIFYARNRFLPDVVDHIKEVDNGDGVGNIQAATHQQNMMKQNINSLNKSGCPGVSWDTQRNKWLSTIKKDGKNIYIGRFASYDDAVTARINKEKELFGNFYNEHKRKACNSD</sequence>
<dbReference type="EMBL" id="HE858210">
    <property type="protein sequence ID" value="CCK73943.1"/>
    <property type="molecule type" value="Genomic_DNA"/>
</dbReference>
<dbReference type="EMBL" id="HE981739">
    <property type="protein sequence ID" value="CCL97560.1"/>
    <property type="molecule type" value="Genomic_DNA"/>
</dbReference>
<reference evidence="1" key="1">
    <citation type="thesis" date="2012" institute="CNRS">
        <title>Hsp70 in life cycle of bacteriophages.</title>
        <authorList>
            <person name="Perrody E.P."/>
        </authorList>
    </citation>
    <scope>NUCLEOTIDE SEQUENCE</scope>
    <source>
        <strain evidence="1">RB43-GVA</strain>
    </source>
</reference>
<name>K0NXT0_9CAUD</name>
<dbReference type="KEGG" id="vg:3416209"/>
<dbReference type="SUPFAM" id="SSF54171">
    <property type="entry name" value="DNA-binding domain"/>
    <property type="match status" value="1"/>
</dbReference>
<dbReference type="InterPro" id="IPR044925">
    <property type="entry name" value="His-Me_finger_sf"/>
</dbReference>
<dbReference type="OrthoDB" id="21336at10239"/>
<evidence type="ECO:0008006" key="5">
    <source>
        <dbReference type="Google" id="ProtNLM"/>
    </source>
</evidence>
<organism evidence="2 3">
    <name type="scientific">Pseudotevenvirus RB43</name>
    <dbReference type="NCBI Taxonomy" id="115991"/>
    <lineage>
        <taxon>Viruses</taxon>
        <taxon>Duplodnaviria</taxon>
        <taxon>Heunggongvirae</taxon>
        <taxon>Uroviricota</taxon>
        <taxon>Caudoviricetes</taxon>
        <taxon>Pantevenvirales</taxon>
        <taxon>Straboviridae</taxon>
        <taxon>Pseudotevenvirus</taxon>
    </lineage>
</organism>
<dbReference type="Proteomes" id="UP000211060">
    <property type="component" value="Segment"/>
</dbReference>
<proteinExistence type="predicted"/>
<evidence type="ECO:0000313" key="4">
    <source>
        <dbReference type="Proteomes" id="UP000211060"/>
    </source>
</evidence>
<dbReference type="GO" id="GO:0003677">
    <property type="term" value="F:DNA binding"/>
    <property type="evidence" value="ECO:0007669"/>
    <property type="project" value="InterPro"/>
</dbReference>